<keyword evidence="2" id="KW-1185">Reference proteome</keyword>
<organism evidence="1 2">
    <name type="scientific">Pleurodeles waltl</name>
    <name type="common">Iberian ribbed newt</name>
    <dbReference type="NCBI Taxonomy" id="8319"/>
    <lineage>
        <taxon>Eukaryota</taxon>
        <taxon>Metazoa</taxon>
        <taxon>Chordata</taxon>
        <taxon>Craniata</taxon>
        <taxon>Vertebrata</taxon>
        <taxon>Euteleostomi</taxon>
        <taxon>Amphibia</taxon>
        <taxon>Batrachia</taxon>
        <taxon>Caudata</taxon>
        <taxon>Salamandroidea</taxon>
        <taxon>Salamandridae</taxon>
        <taxon>Pleurodelinae</taxon>
        <taxon>Pleurodeles</taxon>
    </lineage>
</organism>
<protein>
    <submittedName>
        <fullName evidence="1">Uncharacterized protein</fullName>
    </submittedName>
</protein>
<sequence>MLNGARACQVPAVLPEVNIGIKGHPCSRQSAGALVSTGDRCVELLGVGFSPRSTIACGAWGRMRCRDEAMVQSVVAVEFSAGTRCFLKRCEAAVRSRYCWCCCGGAEVPYFQVCEGRRAAEVSAPNPTMELSGC</sequence>
<dbReference type="AlphaFoldDB" id="A0AAV7ML68"/>
<dbReference type="EMBL" id="JANPWB010000013">
    <property type="protein sequence ID" value="KAJ1103904.1"/>
    <property type="molecule type" value="Genomic_DNA"/>
</dbReference>
<proteinExistence type="predicted"/>
<gene>
    <name evidence="1" type="ORF">NDU88_001325</name>
</gene>
<dbReference type="Proteomes" id="UP001066276">
    <property type="component" value="Chromosome 9"/>
</dbReference>
<comment type="caution">
    <text evidence="1">The sequence shown here is derived from an EMBL/GenBank/DDBJ whole genome shotgun (WGS) entry which is preliminary data.</text>
</comment>
<evidence type="ECO:0000313" key="1">
    <source>
        <dbReference type="EMBL" id="KAJ1103904.1"/>
    </source>
</evidence>
<reference evidence="1" key="1">
    <citation type="journal article" date="2022" name="bioRxiv">
        <title>Sequencing and chromosome-scale assembly of the giantPleurodeles waltlgenome.</title>
        <authorList>
            <person name="Brown T."/>
            <person name="Elewa A."/>
            <person name="Iarovenko S."/>
            <person name="Subramanian E."/>
            <person name="Araus A.J."/>
            <person name="Petzold A."/>
            <person name="Susuki M."/>
            <person name="Suzuki K.-i.T."/>
            <person name="Hayashi T."/>
            <person name="Toyoda A."/>
            <person name="Oliveira C."/>
            <person name="Osipova E."/>
            <person name="Leigh N.D."/>
            <person name="Simon A."/>
            <person name="Yun M.H."/>
        </authorList>
    </citation>
    <scope>NUCLEOTIDE SEQUENCE</scope>
    <source>
        <strain evidence="1">20211129_DDA</strain>
        <tissue evidence="1">Liver</tissue>
    </source>
</reference>
<evidence type="ECO:0000313" key="2">
    <source>
        <dbReference type="Proteomes" id="UP001066276"/>
    </source>
</evidence>
<accession>A0AAV7ML68</accession>
<name>A0AAV7ML68_PLEWA</name>